<feature type="compositionally biased region" description="Gly residues" evidence="1">
    <location>
        <begin position="395"/>
        <end position="407"/>
    </location>
</feature>
<dbReference type="Proteomes" id="UP001374803">
    <property type="component" value="Chromosome"/>
</dbReference>
<dbReference type="RefSeq" id="WP_394838872.1">
    <property type="nucleotide sequence ID" value="NZ_CP089929.1"/>
</dbReference>
<evidence type="ECO:0000313" key="4">
    <source>
        <dbReference type="Proteomes" id="UP001374803"/>
    </source>
</evidence>
<evidence type="ECO:0000256" key="2">
    <source>
        <dbReference type="SAM" id="Phobius"/>
    </source>
</evidence>
<dbReference type="Gene3D" id="1.10.510.10">
    <property type="entry name" value="Transferase(Phosphotransferase) domain 1"/>
    <property type="match status" value="1"/>
</dbReference>
<sequence length="514" mass="53886">MSASPASFHQGAYPSPSALRPGQTLRGLLESRRAQGQVLSLEEAIAIAVPLALDLKQRHERGERWLVHPSCIVAGHDGLARLEPQLAGVPADPRDRACLAPEQQASLHPGDARASVFSIGAILYEAVVGHSVGPAMRRPASVIANIPDAFEILLAKALVGDPSHRPEDLGALASAMHHLAPMRSLHPPDADESRLDHADGFDVDVRLSMLPPSEIASPMPPDAAPAPYNTADLDPTTRLAMLKQQLESDPRPRYVVSKDRMDHGPFSAVELLQQIASNTFINSHILRDEISGQEHPIGEWPEFALFAEQAGLKREIVAEKHAVAQVELKEKNAGAAKIIISVSAVLAVAIVVGIFLYQKVGSRKDDVVLSDDPNAIDYNLQGGVKGQKRPPAPGSAGGGGGGGGGGGHSGGMSYEAAIASNVQEVAIGAAKGGEPDLTDAQLSGPLKNAKFVSGCGASSDMTVTVKVAIKNGRAVGVSVYPNPSNASVASCVERAVRGLSWPSNPKMDSLTTTY</sequence>
<accession>A0ABZ2LE38</accession>
<evidence type="ECO:0000313" key="3">
    <source>
        <dbReference type="EMBL" id="WXB09201.1"/>
    </source>
</evidence>
<dbReference type="SUPFAM" id="SSF56112">
    <property type="entry name" value="Protein kinase-like (PK-like)"/>
    <property type="match status" value="1"/>
</dbReference>
<keyword evidence="4" id="KW-1185">Reference proteome</keyword>
<feature type="transmembrane region" description="Helical" evidence="2">
    <location>
        <begin position="338"/>
        <end position="357"/>
    </location>
</feature>
<proteinExistence type="predicted"/>
<dbReference type="EMBL" id="CP089983">
    <property type="protein sequence ID" value="WXB09201.1"/>
    <property type="molecule type" value="Genomic_DNA"/>
</dbReference>
<name>A0ABZ2LE38_9BACT</name>
<dbReference type="InterPro" id="IPR011009">
    <property type="entry name" value="Kinase-like_dom_sf"/>
</dbReference>
<keyword evidence="2" id="KW-0472">Membrane</keyword>
<evidence type="ECO:0008006" key="5">
    <source>
        <dbReference type="Google" id="ProtNLM"/>
    </source>
</evidence>
<keyword evidence="2" id="KW-0812">Transmembrane</keyword>
<gene>
    <name evidence="3" type="ORF">LVJ94_18440</name>
</gene>
<organism evidence="3 4">
    <name type="scientific">Pendulispora rubella</name>
    <dbReference type="NCBI Taxonomy" id="2741070"/>
    <lineage>
        <taxon>Bacteria</taxon>
        <taxon>Pseudomonadati</taxon>
        <taxon>Myxococcota</taxon>
        <taxon>Myxococcia</taxon>
        <taxon>Myxococcales</taxon>
        <taxon>Sorangiineae</taxon>
        <taxon>Pendulisporaceae</taxon>
        <taxon>Pendulispora</taxon>
    </lineage>
</organism>
<evidence type="ECO:0000256" key="1">
    <source>
        <dbReference type="SAM" id="MobiDB-lite"/>
    </source>
</evidence>
<reference evidence="3" key="1">
    <citation type="submission" date="2021-12" db="EMBL/GenBank/DDBJ databases">
        <title>Discovery of the Pendulisporaceae a myxobacterial family with distinct sporulation behavior and unique specialized metabolism.</title>
        <authorList>
            <person name="Garcia R."/>
            <person name="Popoff A."/>
            <person name="Bader C.D."/>
            <person name="Loehr J."/>
            <person name="Walesch S."/>
            <person name="Walt C."/>
            <person name="Boldt J."/>
            <person name="Bunk B."/>
            <person name="Haeckl F.J.F.P.J."/>
            <person name="Gunesch A.P."/>
            <person name="Birkelbach J."/>
            <person name="Nuebel U."/>
            <person name="Pietschmann T."/>
            <person name="Bach T."/>
            <person name="Mueller R."/>
        </authorList>
    </citation>
    <scope>NUCLEOTIDE SEQUENCE</scope>
    <source>
        <strain evidence="3">MSr11367</strain>
    </source>
</reference>
<feature type="region of interest" description="Disordered" evidence="1">
    <location>
        <begin position="379"/>
        <end position="407"/>
    </location>
</feature>
<keyword evidence="2" id="KW-1133">Transmembrane helix</keyword>
<protein>
    <recommendedName>
        <fullName evidence="5">Protein kinase domain-containing protein</fullName>
    </recommendedName>
</protein>